<evidence type="ECO:0000256" key="1">
    <source>
        <dbReference type="ARBA" id="ARBA00022679"/>
    </source>
</evidence>
<dbReference type="Proteomes" id="UP000184604">
    <property type="component" value="Chromosome"/>
</dbReference>
<organism evidence="4 5">
    <name type="scientific">Clostridium kluyveri</name>
    <dbReference type="NCBI Taxonomy" id="1534"/>
    <lineage>
        <taxon>Bacteria</taxon>
        <taxon>Bacillati</taxon>
        <taxon>Bacillota</taxon>
        <taxon>Clostridia</taxon>
        <taxon>Eubacteriales</taxon>
        <taxon>Clostridiaceae</taxon>
        <taxon>Clostridium</taxon>
    </lineage>
</organism>
<evidence type="ECO:0000313" key="4">
    <source>
        <dbReference type="EMBL" id="APM38981.1"/>
    </source>
</evidence>
<reference evidence="4 5" key="1">
    <citation type="submission" date="2016-12" db="EMBL/GenBank/DDBJ databases">
        <title>Complete genome sequence of Clostridium kluyveri JZZ isolated from the pit mud of a Chinese flavor liquor-making factory.</title>
        <authorList>
            <person name="Wang Y."/>
        </authorList>
    </citation>
    <scope>NUCLEOTIDE SEQUENCE [LARGE SCALE GENOMIC DNA]</scope>
    <source>
        <strain evidence="4 5">JZZ</strain>
    </source>
</reference>
<dbReference type="RefSeq" id="WP_073538622.1">
    <property type="nucleotide sequence ID" value="NZ_CP018335.1"/>
</dbReference>
<protein>
    <submittedName>
        <fullName evidence="4">GNAT family N-acetyltransferase</fullName>
    </submittedName>
</protein>
<dbReference type="InterPro" id="IPR016181">
    <property type="entry name" value="Acyl_CoA_acyltransferase"/>
</dbReference>
<dbReference type="SUPFAM" id="SSF55729">
    <property type="entry name" value="Acyl-CoA N-acyltransferases (Nat)"/>
    <property type="match status" value="1"/>
</dbReference>
<dbReference type="PROSITE" id="PS51186">
    <property type="entry name" value="GNAT"/>
    <property type="match status" value="1"/>
</dbReference>
<evidence type="ECO:0000259" key="3">
    <source>
        <dbReference type="PROSITE" id="PS51186"/>
    </source>
</evidence>
<sequence>MYECVSLVKRNLNCFKKLNSKRTLFNNLNKDFFEIYDKSSFAKQIFLRRTVKLLRNNFDYIGYIWTDIVCKNVYNINAMNVSFISNKESDSVPYIHLISTIKKHCVLKYLCEDNNYNSTLLEDIGFEKKEGTLVLCRELHESIDLGIHENLKFEMFKRGRDEQKRCKIQNEIFQEHNRIPLTLEDIYMEQLQSYYFEEGAVFLKRNAEYIGYGQIIIENNIPIIVNFGIIEKHRGRGYSKYLLNYLLNIIYQNGFRKIMIKVRDSNYIALNLYRSVGFKVKKERFNWELEK</sequence>
<dbReference type="PANTHER" id="PTHR43420">
    <property type="entry name" value="ACETYLTRANSFERASE"/>
    <property type="match status" value="1"/>
</dbReference>
<evidence type="ECO:0000256" key="2">
    <source>
        <dbReference type="ARBA" id="ARBA00023315"/>
    </source>
</evidence>
<dbReference type="Gene3D" id="3.40.630.30">
    <property type="match status" value="1"/>
</dbReference>
<proteinExistence type="predicted"/>
<dbReference type="CDD" id="cd04301">
    <property type="entry name" value="NAT_SF"/>
    <property type="match status" value="1"/>
</dbReference>
<keyword evidence="2" id="KW-0012">Acyltransferase</keyword>
<dbReference type="EMBL" id="CP018335">
    <property type="protein sequence ID" value="APM38981.1"/>
    <property type="molecule type" value="Genomic_DNA"/>
</dbReference>
<feature type="domain" description="N-acetyltransferase" evidence="3">
    <location>
        <begin position="151"/>
        <end position="291"/>
    </location>
</feature>
<dbReference type="AlphaFoldDB" id="A0A1L5F7I4"/>
<dbReference type="GO" id="GO:0016747">
    <property type="term" value="F:acyltransferase activity, transferring groups other than amino-acyl groups"/>
    <property type="evidence" value="ECO:0007669"/>
    <property type="project" value="InterPro"/>
</dbReference>
<gene>
    <name evidence="4" type="ORF">BS101_09605</name>
</gene>
<dbReference type="Pfam" id="PF00583">
    <property type="entry name" value="Acetyltransf_1"/>
    <property type="match status" value="1"/>
</dbReference>
<dbReference type="OrthoDB" id="1910906at2"/>
<keyword evidence="1 4" id="KW-0808">Transferase</keyword>
<dbReference type="InterPro" id="IPR050680">
    <property type="entry name" value="YpeA/RimI_acetyltransf"/>
</dbReference>
<name>A0A1L5F7I4_CLOKL</name>
<dbReference type="PANTHER" id="PTHR43420:SF12">
    <property type="entry name" value="N-ACETYLTRANSFERASE DOMAIN-CONTAINING PROTEIN"/>
    <property type="match status" value="1"/>
</dbReference>
<dbReference type="InterPro" id="IPR000182">
    <property type="entry name" value="GNAT_dom"/>
</dbReference>
<evidence type="ECO:0000313" key="5">
    <source>
        <dbReference type="Proteomes" id="UP000184604"/>
    </source>
</evidence>
<accession>A0A1L5F7I4</accession>